<keyword evidence="3" id="KW-0804">Transcription</keyword>
<protein>
    <submittedName>
        <fullName evidence="5">AraC family transcriptional regulator</fullName>
    </submittedName>
</protein>
<evidence type="ECO:0000256" key="2">
    <source>
        <dbReference type="ARBA" id="ARBA00023125"/>
    </source>
</evidence>
<organism evidence="5 6">
    <name type="scientific">Roseateles rivi</name>
    <dbReference type="NCBI Taxonomy" id="3299028"/>
    <lineage>
        <taxon>Bacteria</taxon>
        <taxon>Pseudomonadati</taxon>
        <taxon>Pseudomonadota</taxon>
        <taxon>Betaproteobacteria</taxon>
        <taxon>Burkholderiales</taxon>
        <taxon>Sphaerotilaceae</taxon>
        <taxon>Roseateles</taxon>
    </lineage>
</organism>
<dbReference type="PANTHER" id="PTHR46796">
    <property type="entry name" value="HTH-TYPE TRANSCRIPTIONAL ACTIVATOR RHAS-RELATED"/>
    <property type="match status" value="1"/>
</dbReference>
<evidence type="ECO:0000313" key="5">
    <source>
        <dbReference type="EMBL" id="MFG6449495.1"/>
    </source>
</evidence>
<dbReference type="InterPro" id="IPR050204">
    <property type="entry name" value="AraC_XylS_family_regulators"/>
</dbReference>
<evidence type="ECO:0000256" key="1">
    <source>
        <dbReference type="ARBA" id="ARBA00023015"/>
    </source>
</evidence>
<dbReference type="Pfam" id="PF12833">
    <property type="entry name" value="HTH_18"/>
    <property type="match status" value="1"/>
</dbReference>
<dbReference type="InterPro" id="IPR018060">
    <property type="entry name" value="HTH_AraC"/>
</dbReference>
<dbReference type="PANTHER" id="PTHR46796:SF12">
    <property type="entry name" value="HTH-TYPE DNA-BINDING TRANSCRIPTIONAL ACTIVATOR EUTR"/>
    <property type="match status" value="1"/>
</dbReference>
<keyword evidence="6" id="KW-1185">Reference proteome</keyword>
<dbReference type="Pfam" id="PF14525">
    <property type="entry name" value="AraC_binding_2"/>
    <property type="match status" value="1"/>
</dbReference>
<accession>A0ABW7FYT5</accession>
<dbReference type="InterPro" id="IPR035418">
    <property type="entry name" value="AraC-bd_2"/>
</dbReference>
<dbReference type="EMBL" id="JBIGHZ010000005">
    <property type="protein sequence ID" value="MFG6449495.1"/>
    <property type="molecule type" value="Genomic_DNA"/>
</dbReference>
<dbReference type="InterPro" id="IPR018062">
    <property type="entry name" value="HTH_AraC-typ_CS"/>
</dbReference>
<dbReference type="Proteomes" id="UP001606099">
    <property type="component" value="Unassembled WGS sequence"/>
</dbReference>
<dbReference type="PROSITE" id="PS01124">
    <property type="entry name" value="HTH_ARAC_FAMILY_2"/>
    <property type="match status" value="1"/>
</dbReference>
<dbReference type="PROSITE" id="PS00041">
    <property type="entry name" value="HTH_ARAC_FAMILY_1"/>
    <property type="match status" value="1"/>
</dbReference>
<gene>
    <name evidence="5" type="ORF">ACG0Z6_14805</name>
</gene>
<evidence type="ECO:0000259" key="4">
    <source>
        <dbReference type="PROSITE" id="PS01124"/>
    </source>
</evidence>
<dbReference type="Gene3D" id="1.10.10.60">
    <property type="entry name" value="Homeodomain-like"/>
    <property type="match status" value="1"/>
</dbReference>
<evidence type="ECO:0000313" key="6">
    <source>
        <dbReference type="Proteomes" id="UP001606099"/>
    </source>
</evidence>
<proteinExistence type="predicted"/>
<dbReference type="InterPro" id="IPR009057">
    <property type="entry name" value="Homeodomain-like_sf"/>
</dbReference>
<dbReference type="SUPFAM" id="SSF46689">
    <property type="entry name" value="Homeodomain-like"/>
    <property type="match status" value="1"/>
</dbReference>
<dbReference type="SMART" id="SM00342">
    <property type="entry name" value="HTH_ARAC"/>
    <property type="match status" value="1"/>
</dbReference>
<keyword evidence="2" id="KW-0238">DNA-binding</keyword>
<reference evidence="5 6" key="1">
    <citation type="submission" date="2024-08" db="EMBL/GenBank/DDBJ databases">
        <authorList>
            <person name="Lu H."/>
        </authorList>
    </citation>
    <scope>NUCLEOTIDE SEQUENCE [LARGE SCALE GENOMIC DNA]</scope>
    <source>
        <strain evidence="5 6">BYS180W</strain>
    </source>
</reference>
<feature type="domain" description="HTH araC/xylS-type" evidence="4">
    <location>
        <begin position="247"/>
        <end position="347"/>
    </location>
</feature>
<keyword evidence="1" id="KW-0805">Transcription regulation</keyword>
<evidence type="ECO:0000256" key="3">
    <source>
        <dbReference type="ARBA" id="ARBA00023163"/>
    </source>
</evidence>
<comment type="caution">
    <text evidence="5">The sequence shown here is derived from an EMBL/GenBank/DDBJ whole genome shotgun (WGS) entry which is preliminary data.</text>
</comment>
<name>A0ABW7FYT5_9BURK</name>
<sequence>MPLSSLTPVVNMGAPLPLAARELGRAWRASTQRRELFCSADRDCAQAMVARVFCPHRLEPASVRLPLAARMEYLGAGQMGLSCLSYGAPVDITPGPLERFYLLQVPLAGQAQLRHGREAFGAHTACASLLSPAPDLAMHWERGNVQLILRIDAEFVQRFVRAWCGAPLLHAPTFAPQVALDQHPALLDLLVALIDVAGRASAAQTAHELPLMQLQYQILAQLLSAIPHDLQAQLHSSSPPIPPGFVRRVEDYMVAHCSEALTPEALAAVVGVSVRSLFLGFARYRGISPMRLLRKLRLQGAHDDLLHAAPGQRVTDVALRWGFVHLGRFSQEYLQAFGETPRQTLRAAGQSPLSS</sequence>